<dbReference type="SUPFAM" id="SSF82771">
    <property type="entry name" value="GIY-YIG endonuclease"/>
    <property type="match status" value="1"/>
</dbReference>
<comment type="caution">
    <text evidence="3">The sequence shown here is derived from an EMBL/GenBank/DDBJ whole genome shotgun (WGS) entry which is preliminary data.</text>
</comment>
<dbReference type="AlphaFoldDB" id="A0A0G1RCN2"/>
<dbReference type="PROSITE" id="PS50164">
    <property type="entry name" value="GIY_YIG"/>
    <property type="match status" value="1"/>
</dbReference>
<gene>
    <name evidence="3" type="ORF">UX78_C0031G0005</name>
</gene>
<dbReference type="CDD" id="cd10449">
    <property type="entry name" value="GIY-YIG_SLX1_like"/>
    <property type="match status" value="1"/>
</dbReference>
<protein>
    <submittedName>
        <fullName evidence="3">GIY-YIG catalytic domain protein</fullName>
    </submittedName>
</protein>
<dbReference type="InterPro" id="IPR050190">
    <property type="entry name" value="UPF0213_domain"/>
</dbReference>
<dbReference type="PANTHER" id="PTHR34477">
    <property type="entry name" value="UPF0213 PROTEIN YHBQ"/>
    <property type="match status" value="1"/>
</dbReference>
<dbReference type="Gene3D" id="3.40.1440.10">
    <property type="entry name" value="GIY-YIG endonuclease"/>
    <property type="match status" value="1"/>
</dbReference>
<dbReference type="Pfam" id="PF01541">
    <property type="entry name" value="GIY-YIG"/>
    <property type="match status" value="1"/>
</dbReference>
<proteinExistence type="inferred from homology"/>
<dbReference type="InterPro" id="IPR000305">
    <property type="entry name" value="GIY-YIG_endonuc"/>
</dbReference>
<evidence type="ECO:0000256" key="1">
    <source>
        <dbReference type="ARBA" id="ARBA00007435"/>
    </source>
</evidence>
<evidence type="ECO:0000313" key="3">
    <source>
        <dbReference type="EMBL" id="KKU54877.1"/>
    </source>
</evidence>
<evidence type="ECO:0000259" key="2">
    <source>
        <dbReference type="PROSITE" id="PS50164"/>
    </source>
</evidence>
<accession>A0A0G1RCN2</accession>
<dbReference type="Proteomes" id="UP000034607">
    <property type="component" value="Unassembled WGS sequence"/>
</dbReference>
<name>A0A0G1RCN2_9BACT</name>
<reference evidence="3 4" key="1">
    <citation type="journal article" date="2015" name="Nature">
        <title>rRNA introns, odd ribosomes, and small enigmatic genomes across a large radiation of phyla.</title>
        <authorList>
            <person name="Brown C.T."/>
            <person name="Hug L.A."/>
            <person name="Thomas B.C."/>
            <person name="Sharon I."/>
            <person name="Castelle C.J."/>
            <person name="Singh A."/>
            <person name="Wilkins M.J."/>
            <person name="Williams K.H."/>
            <person name="Banfield J.F."/>
        </authorList>
    </citation>
    <scope>NUCLEOTIDE SEQUENCE [LARGE SCALE GENOMIC DNA]</scope>
</reference>
<comment type="similarity">
    <text evidence="1">Belongs to the UPF0213 family.</text>
</comment>
<sequence length="91" mass="10986">MDYVYVLISQVDGKLYIGYTPDLKSRVKKHNSGYVIATRNRRPLKLIYYEAYINRIDAKKREYFLKGGKGHNQLKVQLENSYHQIRYKHRY</sequence>
<evidence type="ECO:0000313" key="4">
    <source>
        <dbReference type="Proteomes" id="UP000034607"/>
    </source>
</evidence>
<feature type="domain" description="GIY-YIG" evidence="2">
    <location>
        <begin position="1"/>
        <end position="77"/>
    </location>
</feature>
<dbReference type="InterPro" id="IPR035901">
    <property type="entry name" value="GIY-YIG_endonuc_sf"/>
</dbReference>
<organism evidence="3 4">
    <name type="scientific">Candidatus Amesbacteria bacterium GW2011_GWA2_47_11</name>
    <dbReference type="NCBI Taxonomy" id="1618357"/>
    <lineage>
        <taxon>Bacteria</taxon>
        <taxon>Candidatus Amesiibacteriota</taxon>
    </lineage>
</organism>
<dbReference type="PANTHER" id="PTHR34477:SF1">
    <property type="entry name" value="UPF0213 PROTEIN YHBQ"/>
    <property type="match status" value="1"/>
</dbReference>
<dbReference type="EMBL" id="LCNM01000031">
    <property type="protein sequence ID" value="KKU54877.1"/>
    <property type="molecule type" value="Genomic_DNA"/>
</dbReference>